<feature type="region of interest" description="Disordered" evidence="3">
    <location>
        <begin position="808"/>
        <end position="841"/>
    </location>
</feature>
<dbReference type="Pfam" id="PF18544">
    <property type="entry name" value="Polo_box_3"/>
    <property type="match status" value="1"/>
</dbReference>
<feature type="compositionally biased region" description="Basic and acidic residues" evidence="3">
    <location>
        <begin position="672"/>
        <end position="681"/>
    </location>
</feature>
<dbReference type="InterPro" id="IPR040734">
    <property type="entry name" value="Zyg-1_PB2"/>
</dbReference>
<dbReference type="SMART" id="SM00297">
    <property type="entry name" value="BROMO"/>
    <property type="match status" value="1"/>
</dbReference>
<proteinExistence type="predicted"/>
<evidence type="ECO:0000256" key="2">
    <source>
        <dbReference type="PROSITE-ProRule" id="PRU00035"/>
    </source>
</evidence>
<feature type="region of interest" description="Disordered" evidence="3">
    <location>
        <begin position="489"/>
        <end position="781"/>
    </location>
</feature>
<comment type="caution">
    <text evidence="5">The sequence shown here is derived from an EMBL/GenBank/DDBJ whole genome shotgun (WGS) entry which is preliminary data.</text>
</comment>
<reference evidence="5" key="1">
    <citation type="submission" date="2020-10" db="EMBL/GenBank/DDBJ databases">
        <authorList>
            <person name="Kikuchi T."/>
        </authorList>
    </citation>
    <scope>NUCLEOTIDE SEQUENCE</scope>
    <source>
        <strain evidence="5">NKZ352</strain>
    </source>
</reference>
<dbReference type="GO" id="GO:0035267">
    <property type="term" value="C:NuA4 histone acetyltransferase complex"/>
    <property type="evidence" value="ECO:0007669"/>
    <property type="project" value="TreeGrafter"/>
</dbReference>
<dbReference type="InterPro" id="IPR036427">
    <property type="entry name" value="Bromodomain-like_sf"/>
</dbReference>
<dbReference type="PROSITE" id="PS50014">
    <property type="entry name" value="BROMODOMAIN_2"/>
    <property type="match status" value="1"/>
</dbReference>
<evidence type="ECO:0000256" key="3">
    <source>
        <dbReference type="SAM" id="MobiDB-lite"/>
    </source>
</evidence>
<evidence type="ECO:0000313" key="6">
    <source>
        <dbReference type="Proteomes" id="UP000835052"/>
    </source>
</evidence>
<evidence type="ECO:0000313" key="5">
    <source>
        <dbReference type="EMBL" id="CAD6195729.1"/>
    </source>
</evidence>
<feature type="compositionally biased region" description="Low complexity" evidence="3">
    <location>
        <begin position="690"/>
        <end position="700"/>
    </location>
</feature>
<feature type="compositionally biased region" description="Acidic residues" evidence="3">
    <location>
        <begin position="824"/>
        <end position="834"/>
    </location>
</feature>
<dbReference type="InterPro" id="IPR047108">
    <property type="entry name" value="Plk4-like_POLO_box_2_sf"/>
</dbReference>
<dbReference type="PANTHER" id="PTHR15398:SF4">
    <property type="entry name" value="BROMODOMAIN-CONTAINING PROTEIN 8 ISOFORM X1"/>
    <property type="match status" value="1"/>
</dbReference>
<keyword evidence="6" id="KW-1185">Reference proteome</keyword>
<feature type="compositionally biased region" description="Basic and acidic residues" evidence="3">
    <location>
        <begin position="535"/>
        <end position="546"/>
    </location>
</feature>
<dbReference type="OrthoDB" id="5864155at2759"/>
<feature type="compositionally biased region" description="Polar residues" evidence="3">
    <location>
        <begin position="715"/>
        <end position="728"/>
    </location>
</feature>
<feature type="compositionally biased region" description="Basic and acidic residues" evidence="3">
    <location>
        <begin position="808"/>
        <end position="821"/>
    </location>
</feature>
<accession>A0A8S1HIF8</accession>
<gene>
    <name evidence="5" type="ORF">CAUJ_LOCUS11648</name>
</gene>
<keyword evidence="1 2" id="KW-0103">Bromodomain</keyword>
<dbReference type="Proteomes" id="UP000835052">
    <property type="component" value="Unassembled WGS sequence"/>
</dbReference>
<feature type="compositionally biased region" description="Low complexity" evidence="3">
    <location>
        <begin position="493"/>
        <end position="507"/>
    </location>
</feature>
<evidence type="ECO:0000256" key="1">
    <source>
        <dbReference type="ARBA" id="ARBA00023117"/>
    </source>
</evidence>
<dbReference type="Gene3D" id="1.20.920.10">
    <property type="entry name" value="Bromodomain-like"/>
    <property type="match status" value="1"/>
</dbReference>
<feature type="compositionally biased region" description="Basic and acidic residues" evidence="3">
    <location>
        <begin position="624"/>
        <end position="633"/>
    </location>
</feature>
<sequence length="1064" mass="118965">MLRIFLAQLPQAVSHDYKRMANMISSTIQSRVAKIVFRRPPQFPNAVAQLMENGDLRIKLSNAVIVRNVKSGEVVNILDGQASRKEPVTGPTLRKVGEVYEYLYRLEQCLSGMGDLKCFPHVFSVLTPEAALQATPVSVAPTASATSRGSLQRRPFNAVNSSSQSSFMPRSAPGAFERQFSTATVASAAEQADENAVPFKFKLDKNNRTIAIIWNDGRKLRQSTMNEREFIFSDAVRRKEIRFNTARDNIPDTARQLLDVLTPELSPLNSRVVPIGIKTKKAPTGHLKVFLVEMVYGRKEEWSNLERLALLNTYFAEVDWERRAAAMAKKYAAKRSAGFFSPKNCHLEFDRILSTPYPGHEPSTSGQFSYSHKVIIDGWRTHYRKVIDEEIDRKNEEAMIEVRRLTAIIERIMNNQMSVPEMEQMLAELKLEDAEKSKDPQWCRVVSAYYNRMNEVFRLRDQQGTSAQPMKAPELPPTKILETAPIGASTAFRSPSPSAPASPIRSPVHSPIRRVSDALRDAVPLVVESPKSMSPRKEPPVQEEKTPAVAVKAAKNKPEAKNEKPEEDLDDSKTVETPRGRGRPPRTLSKLSMTPVVAAKQEVEKTPEPQTVAGGKAKKNVSIEIKESPETTQKRSKRPSNSLPPPAVPSAGGKSRRSRGPTPVVKEEEEDIKNVELEKTSSRGKSVAKSEASTVSVAATPVPPPSSEPRTVEVQTNITIRSNHTFSPPSGRRSAGTPSVALRKSSRRSETRASMAPPPTPPSSSSSSTHNTIACQTGRVEFDRDDTVIVNYESQPKLVAPVVELEKRGKAKKDDRDRNNDSDMLSEDFEEEEESNRRLKSDGKRDITLVIETDAATGQAILANNKTYKLMDTASSNAGESPSKRTRKDEKQKEEMTNLKYQFNNMCRALTEHKHSGIFSHPVQEKDAPGYTSAIHRRMDLQTLRREVEGNIITSRTQFLIKTYTMFANAVMFNSTGHDVNTYAKTMVQDVMPEINGMSSDERRPGHSRRSKINEELRNVVRERAVEPLPIVNLGEPGEFRTMYGRRDSKNRRRVAYVPESTTN</sequence>
<dbReference type="Gene3D" id="3.30.1120.130">
    <property type="match status" value="1"/>
</dbReference>
<dbReference type="AlphaFoldDB" id="A0A8S1HIF8"/>
<dbReference type="PANTHER" id="PTHR15398">
    <property type="entry name" value="BROMODOMAIN-CONTAINING PROTEIN 8"/>
    <property type="match status" value="1"/>
</dbReference>
<feature type="domain" description="Bromo" evidence="4">
    <location>
        <begin position="911"/>
        <end position="981"/>
    </location>
</feature>
<dbReference type="Pfam" id="PF00439">
    <property type="entry name" value="Bromodomain"/>
    <property type="match status" value="1"/>
</dbReference>
<dbReference type="SUPFAM" id="SSF47370">
    <property type="entry name" value="Bromodomain"/>
    <property type="match status" value="1"/>
</dbReference>
<dbReference type="EMBL" id="CAJGYM010000059">
    <property type="protein sequence ID" value="CAD6195729.1"/>
    <property type="molecule type" value="Genomic_DNA"/>
</dbReference>
<organism evidence="5 6">
    <name type="scientific">Caenorhabditis auriculariae</name>
    <dbReference type="NCBI Taxonomy" id="2777116"/>
    <lineage>
        <taxon>Eukaryota</taxon>
        <taxon>Metazoa</taxon>
        <taxon>Ecdysozoa</taxon>
        <taxon>Nematoda</taxon>
        <taxon>Chromadorea</taxon>
        <taxon>Rhabditida</taxon>
        <taxon>Rhabditina</taxon>
        <taxon>Rhabditomorpha</taxon>
        <taxon>Rhabditoidea</taxon>
        <taxon>Rhabditidae</taxon>
        <taxon>Peloderinae</taxon>
        <taxon>Caenorhabditis</taxon>
    </lineage>
</organism>
<dbReference type="InterPro" id="IPR001487">
    <property type="entry name" value="Bromodomain"/>
</dbReference>
<name>A0A8S1HIF8_9PELO</name>
<evidence type="ECO:0000259" key="4">
    <source>
        <dbReference type="PROSITE" id="PS50014"/>
    </source>
</evidence>
<feature type="region of interest" description="Disordered" evidence="3">
    <location>
        <begin position="873"/>
        <end position="894"/>
    </location>
</feature>
<protein>
    <recommendedName>
        <fullName evidence="4">Bromo domain-containing protein</fullName>
    </recommendedName>
</protein>